<protein>
    <submittedName>
        <fullName evidence="1">Uncharacterized protein</fullName>
    </submittedName>
</protein>
<sequence>MSSGKDVRRTLANPPPAQESKNWFFESVVRSTNYEAHRRTSPPEVSASIDSGQVRSSARHGLNHRLSLALQITNVLTSGYI</sequence>
<name>A0AAV4TN89_CAEEX</name>
<proteinExistence type="predicted"/>
<reference evidence="1 2" key="1">
    <citation type="submission" date="2021-06" db="EMBL/GenBank/DDBJ databases">
        <title>Caerostris extrusa draft genome.</title>
        <authorList>
            <person name="Kono N."/>
            <person name="Arakawa K."/>
        </authorList>
    </citation>
    <scope>NUCLEOTIDE SEQUENCE [LARGE SCALE GENOMIC DNA]</scope>
</reference>
<accession>A0AAV4TN89</accession>
<gene>
    <name evidence="1" type="ORF">CEXT_380771</name>
</gene>
<comment type="caution">
    <text evidence="1">The sequence shown here is derived from an EMBL/GenBank/DDBJ whole genome shotgun (WGS) entry which is preliminary data.</text>
</comment>
<keyword evidence="2" id="KW-1185">Reference proteome</keyword>
<dbReference type="Proteomes" id="UP001054945">
    <property type="component" value="Unassembled WGS sequence"/>
</dbReference>
<dbReference type="AlphaFoldDB" id="A0AAV4TN89"/>
<dbReference type="EMBL" id="BPLR01011587">
    <property type="protein sequence ID" value="GIY47524.1"/>
    <property type="molecule type" value="Genomic_DNA"/>
</dbReference>
<evidence type="ECO:0000313" key="1">
    <source>
        <dbReference type="EMBL" id="GIY47524.1"/>
    </source>
</evidence>
<organism evidence="1 2">
    <name type="scientific">Caerostris extrusa</name>
    <name type="common">Bark spider</name>
    <name type="synonym">Caerostris bankana</name>
    <dbReference type="NCBI Taxonomy" id="172846"/>
    <lineage>
        <taxon>Eukaryota</taxon>
        <taxon>Metazoa</taxon>
        <taxon>Ecdysozoa</taxon>
        <taxon>Arthropoda</taxon>
        <taxon>Chelicerata</taxon>
        <taxon>Arachnida</taxon>
        <taxon>Araneae</taxon>
        <taxon>Araneomorphae</taxon>
        <taxon>Entelegynae</taxon>
        <taxon>Araneoidea</taxon>
        <taxon>Araneidae</taxon>
        <taxon>Caerostris</taxon>
    </lineage>
</organism>
<evidence type="ECO:0000313" key="2">
    <source>
        <dbReference type="Proteomes" id="UP001054945"/>
    </source>
</evidence>